<name>A0A0S4KMN7_9BACT</name>
<dbReference type="STRING" id="1715989.NITINOP_0754"/>
<dbReference type="AlphaFoldDB" id="A0A0S4KMN7"/>
<protein>
    <submittedName>
        <fullName evidence="2">ATP--methionine S-adenosyltransferase</fullName>
    </submittedName>
</protein>
<dbReference type="PANTHER" id="PTHR36697:SF1">
    <property type="entry name" value="S-ADENOSYLMETHIONINE SYNTHASE"/>
    <property type="match status" value="1"/>
</dbReference>
<dbReference type="InterPro" id="IPR042543">
    <property type="entry name" value="AdoMet_synthase_2"/>
</dbReference>
<gene>
    <name evidence="2" type="primary">metK</name>
    <name evidence="2" type="ORF">NITINOP_0754</name>
</gene>
<evidence type="ECO:0000313" key="2">
    <source>
        <dbReference type="EMBL" id="CUQ65729.1"/>
    </source>
</evidence>
<dbReference type="GO" id="GO:0016740">
    <property type="term" value="F:transferase activity"/>
    <property type="evidence" value="ECO:0007669"/>
    <property type="project" value="UniProtKB-KW"/>
</dbReference>
<keyword evidence="2" id="KW-0808">Transferase</keyword>
<organism evidence="2 3">
    <name type="scientific">Candidatus Nitrospira inopinata</name>
    <dbReference type="NCBI Taxonomy" id="1715989"/>
    <lineage>
        <taxon>Bacteria</taxon>
        <taxon>Pseudomonadati</taxon>
        <taxon>Nitrospirota</taxon>
        <taxon>Nitrospiria</taxon>
        <taxon>Nitrospirales</taxon>
        <taxon>Nitrospiraceae</taxon>
        <taxon>Nitrospira</taxon>
    </lineage>
</organism>
<dbReference type="Gene3D" id="3.30.300.280">
    <property type="entry name" value="S-adenosylmethionine synthetase, C-terminal domain"/>
    <property type="match status" value="1"/>
</dbReference>
<accession>A0A0S4KMN7</accession>
<proteinExistence type="inferred from homology"/>
<dbReference type="Proteomes" id="UP000066284">
    <property type="component" value="Chromosome 1"/>
</dbReference>
<keyword evidence="3" id="KW-1185">Reference proteome</keyword>
<reference evidence="3" key="1">
    <citation type="submission" date="2015-09" db="EMBL/GenBank/DDBJ databases">
        <authorList>
            <person name="Daims H."/>
        </authorList>
    </citation>
    <scope>NUCLEOTIDE SEQUENCE [LARGE SCALE GENOMIC DNA]</scope>
</reference>
<dbReference type="InterPro" id="IPR042544">
    <property type="entry name" value="AdoMet_synthase_3"/>
</dbReference>
<evidence type="ECO:0000256" key="1">
    <source>
        <dbReference type="ARBA" id="ARBA00006892"/>
    </source>
</evidence>
<sequence>MGLIDPMIIESSRTAPAEEAVEIVERKGLGHPDTICDAVMEAVAVQLARAYLTICGRVLHFNADKGMLVAGQVECRFGGGAVVTPMRLVMGDRATCEWRSKRIPVKDIAERTAFHWFQRHLPRIKPGHDVECQVELKPASEELRSVTERPHEVVANDTSATVGYAPLTPTERLVLRIEQFLNGRLFKKEFPDTGEDVKVLAVRRKKELTVTVAMPFLAPLIRTEAVYFKRKTLAERVLTDFVTRECPVDFSPHVFLNVLDQRGAGEAGAYLTLLGTSAEAGDSGEVGRGNRVCGIISLRRPASAEAAPGKNPHAHVGKIYNVLAQTMAEGIHNKVEGLRDVTVWITSQIGRPISSPHSVVVEVIPARGTTLASVRPQIQRVVRAAFSRMPSFCKQLAQGLYSVC</sequence>
<dbReference type="InterPro" id="IPR027790">
    <property type="entry name" value="AdoMet_synthase_2_family"/>
</dbReference>
<dbReference type="Pfam" id="PF01941">
    <property type="entry name" value="AdoMet_Synthase"/>
    <property type="match status" value="1"/>
</dbReference>
<dbReference type="Gene3D" id="3.30.300.340">
    <property type="entry name" value="S-adenosylmethionine synthetase, N-terminal domain"/>
    <property type="match status" value="1"/>
</dbReference>
<comment type="similarity">
    <text evidence="1">Belongs to the AdoMet synthetase 2 family.</text>
</comment>
<dbReference type="EMBL" id="LN885086">
    <property type="protein sequence ID" value="CUQ65729.1"/>
    <property type="molecule type" value="Genomic_DNA"/>
</dbReference>
<evidence type="ECO:0000313" key="3">
    <source>
        <dbReference type="Proteomes" id="UP000066284"/>
    </source>
</evidence>
<dbReference type="RefSeq" id="WP_062483292.1">
    <property type="nucleotide sequence ID" value="NZ_LN885086.1"/>
</dbReference>
<dbReference type="KEGG" id="nio:NITINOP_0754"/>
<dbReference type="Gene3D" id="3.30.300.10">
    <property type="match status" value="1"/>
</dbReference>
<dbReference type="PANTHER" id="PTHR36697">
    <property type="entry name" value="S-ADENOSYLMETHIONINE SYNTHASE"/>
    <property type="match status" value="1"/>
</dbReference>